<evidence type="ECO:0000256" key="1">
    <source>
        <dbReference type="SAM" id="SignalP"/>
    </source>
</evidence>
<dbReference type="Gene3D" id="2.60.40.10">
    <property type="entry name" value="Immunoglobulins"/>
    <property type="match status" value="1"/>
</dbReference>
<proteinExistence type="predicted"/>
<comment type="caution">
    <text evidence="2">The sequence shown here is derived from an EMBL/GenBank/DDBJ whole genome shotgun (WGS) entry which is preliminary data.</text>
</comment>
<dbReference type="InterPro" id="IPR013783">
    <property type="entry name" value="Ig-like_fold"/>
</dbReference>
<protein>
    <recommendedName>
        <fullName evidence="4">Ig-like domain-containing protein</fullName>
    </recommendedName>
</protein>
<dbReference type="EMBL" id="JAPXFL010000003">
    <property type="protein sequence ID" value="KAK9509796.1"/>
    <property type="molecule type" value="Genomic_DNA"/>
</dbReference>
<accession>A0AAW1DFH3</accession>
<reference evidence="2 3" key="1">
    <citation type="submission" date="2022-12" db="EMBL/GenBank/DDBJ databases">
        <title>Chromosome-level genome assembly of true bugs.</title>
        <authorList>
            <person name="Ma L."/>
            <person name="Li H."/>
        </authorList>
    </citation>
    <scope>NUCLEOTIDE SEQUENCE [LARGE SCALE GENOMIC DNA]</scope>
    <source>
        <strain evidence="2">Lab_2022b</strain>
    </source>
</reference>
<feature type="signal peptide" evidence="1">
    <location>
        <begin position="1"/>
        <end position="18"/>
    </location>
</feature>
<dbReference type="AlphaFoldDB" id="A0AAW1DFH3"/>
<gene>
    <name evidence="2" type="ORF">O3M35_007032</name>
</gene>
<name>A0AAW1DFH3_9HEMI</name>
<keyword evidence="1" id="KW-0732">Signal</keyword>
<keyword evidence="3" id="KW-1185">Reference proteome</keyword>
<evidence type="ECO:0000313" key="2">
    <source>
        <dbReference type="EMBL" id="KAK9509796.1"/>
    </source>
</evidence>
<evidence type="ECO:0000313" key="3">
    <source>
        <dbReference type="Proteomes" id="UP001461498"/>
    </source>
</evidence>
<feature type="chain" id="PRO_5043463579" description="Ig-like domain-containing protein" evidence="1">
    <location>
        <begin position="19"/>
        <end position="85"/>
    </location>
</feature>
<sequence length="85" mass="9526">MFIFYLITIITVSCKCICINVQLNSSAEESEASAEVGTRARLPCVVDPVKCGDVHSIKWYKDIQRVFVFSELAKISRSEGPLSKR</sequence>
<evidence type="ECO:0008006" key="4">
    <source>
        <dbReference type="Google" id="ProtNLM"/>
    </source>
</evidence>
<dbReference type="Proteomes" id="UP001461498">
    <property type="component" value="Unassembled WGS sequence"/>
</dbReference>
<organism evidence="2 3">
    <name type="scientific">Rhynocoris fuscipes</name>
    <dbReference type="NCBI Taxonomy" id="488301"/>
    <lineage>
        <taxon>Eukaryota</taxon>
        <taxon>Metazoa</taxon>
        <taxon>Ecdysozoa</taxon>
        <taxon>Arthropoda</taxon>
        <taxon>Hexapoda</taxon>
        <taxon>Insecta</taxon>
        <taxon>Pterygota</taxon>
        <taxon>Neoptera</taxon>
        <taxon>Paraneoptera</taxon>
        <taxon>Hemiptera</taxon>
        <taxon>Heteroptera</taxon>
        <taxon>Panheteroptera</taxon>
        <taxon>Cimicomorpha</taxon>
        <taxon>Reduviidae</taxon>
        <taxon>Harpactorinae</taxon>
        <taxon>Harpactorini</taxon>
        <taxon>Rhynocoris</taxon>
    </lineage>
</organism>